<dbReference type="Gene3D" id="3.30.980.20">
    <property type="entry name" value="Putative mannosyl-3-phosphoglycerate phosphatase, domain 2"/>
    <property type="match status" value="1"/>
</dbReference>
<dbReference type="InterPro" id="IPR023214">
    <property type="entry name" value="HAD_sf"/>
</dbReference>
<dbReference type="Pfam" id="PF08282">
    <property type="entry name" value="Hydrolase_3"/>
    <property type="match status" value="2"/>
</dbReference>
<dbReference type="AlphaFoldDB" id="B8FM59"/>
<sequence>MSYNGEIFPVIFTDLDGTLLDHHTYAWDKAEPALARCRASKIPVVMASSKTRAEMEPLQRELGLEGPFITENGGGVFFPGGGALKPPSESEPDGLLHKLTLGVSYSTLCRALDETALLLNLKMTGFHNMSITDIMELTGLSSQNAEKAAQRDFDAPFVLDPSTPCEDKKLRKIFRRQGLELSIGGRFYHVHGKADKATALDKVAAWYKTNGFQVISVALGDSQNDFSMLRRADYAFYLGEGPAPVEEVPGVIQAAEPGPSGWNRAILDFLTELPNMGAINNPNQME</sequence>
<evidence type="ECO:0000256" key="2">
    <source>
        <dbReference type="ARBA" id="ARBA00022801"/>
    </source>
</evidence>
<dbReference type="InterPro" id="IPR006379">
    <property type="entry name" value="HAD-SF_hydro_IIB"/>
</dbReference>
<dbReference type="GO" id="GO:0050531">
    <property type="term" value="F:mannosyl-3-phosphoglycerate phosphatase activity"/>
    <property type="evidence" value="ECO:0007669"/>
    <property type="project" value="InterPro"/>
</dbReference>
<dbReference type="RefSeq" id="WP_015948840.1">
    <property type="nucleotide sequence ID" value="NC_011768.1"/>
</dbReference>
<dbReference type="KEGG" id="dal:Dalk_4107"/>
<dbReference type="EMBL" id="CP001322">
    <property type="protein sequence ID" value="ACL05792.1"/>
    <property type="molecule type" value="Genomic_DNA"/>
</dbReference>
<dbReference type="SFLD" id="SFLDG01142">
    <property type="entry name" value="C2.B.2:_Mannosyl-3-phosphoglyc"/>
    <property type="match status" value="1"/>
</dbReference>
<dbReference type="InterPro" id="IPR006381">
    <property type="entry name" value="HAD-SF-IIB-MPGP"/>
</dbReference>
<evidence type="ECO:0000256" key="3">
    <source>
        <dbReference type="ARBA" id="ARBA00022842"/>
    </source>
</evidence>
<evidence type="ECO:0000313" key="5">
    <source>
        <dbReference type="Proteomes" id="UP000000739"/>
    </source>
</evidence>
<keyword evidence="5" id="KW-1185">Reference proteome</keyword>
<dbReference type="InterPro" id="IPR036412">
    <property type="entry name" value="HAD-like_sf"/>
</dbReference>
<keyword evidence="3" id="KW-0460">Magnesium</keyword>
<evidence type="ECO:0000256" key="1">
    <source>
        <dbReference type="ARBA" id="ARBA00022723"/>
    </source>
</evidence>
<dbReference type="GO" id="GO:0005829">
    <property type="term" value="C:cytosol"/>
    <property type="evidence" value="ECO:0007669"/>
    <property type="project" value="TreeGrafter"/>
</dbReference>
<dbReference type="eggNOG" id="COG3769">
    <property type="taxonomic scope" value="Bacteria"/>
</dbReference>
<dbReference type="Gene3D" id="3.40.50.1000">
    <property type="entry name" value="HAD superfamily/HAD-like"/>
    <property type="match status" value="1"/>
</dbReference>
<evidence type="ECO:0000313" key="4">
    <source>
        <dbReference type="EMBL" id="ACL05792.1"/>
    </source>
</evidence>
<dbReference type="NCBIfam" id="TIGR01486">
    <property type="entry name" value="HAD-SF-IIB-MPGP"/>
    <property type="match status" value="1"/>
</dbReference>
<accession>B8FM59</accession>
<dbReference type="SFLD" id="SFLDS00003">
    <property type="entry name" value="Haloacid_Dehalogenase"/>
    <property type="match status" value="1"/>
</dbReference>
<organism evidence="4 5">
    <name type="scientific">Desulfatibacillum aliphaticivorans</name>
    <dbReference type="NCBI Taxonomy" id="218208"/>
    <lineage>
        <taxon>Bacteria</taxon>
        <taxon>Pseudomonadati</taxon>
        <taxon>Thermodesulfobacteriota</taxon>
        <taxon>Desulfobacteria</taxon>
        <taxon>Desulfobacterales</taxon>
        <taxon>Desulfatibacillaceae</taxon>
        <taxon>Desulfatibacillum</taxon>
    </lineage>
</organism>
<dbReference type="HOGENOM" id="CLU_063016_0_0_7"/>
<proteinExistence type="predicted"/>
<dbReference type="Proteomes" id="UP000000739">
    <property type="component" value="Chromosome"/>
</dbReference>
<dbReference type="PANTHER" id="PTHR10000">
    <property type="entry name" value="PHOSPHOSERINE PHOSPHATASE"/>
    <property type="match status" value="1"/>
</dbReference>
<dbReference type="GO" id="GO:0000287">
    <property type="term" value="F:magnesium ion binding"/>
    <property type="evidence" value="ECO:0007669"/>
    <property type="project" value="TreeGrafter"/>
</dbReference>
<gene>
    <name evidence="4" type="ordered locus">Dalk_4107</name>
</gene>
<dbReference type="SFLD" id="SFLDG01140">
    <property type="entry name" value="C2.B:_Phosphomannomutase_and_P"/>
    <property type="match status" value="1"/>
</dbReference>
<name>B8FM59_DESAL</name>
<keyword evidence="1" id="KW-0479">Metal-binding</keyword>
<dbReference type="PANTHER" id="PTHR10000:SF8">
    <property type="entry name" value="HAD SUPERFAMILY HYDROLASE-LIKE, TYPE 3"/>
    <property type="match status" value="1"/>
</dbReference>
<dbReference type="NCBIfam" id="TIGR01484">
    <property type="entry name" value="HAD-SF-IIB"/>
    <property type="match status" value="1"/>
</dbReference>
<protein>
    <submittedName>
        <fullName evidence="4">Mannosyl-3-phosphoglycerate phosphatase family</fullName>
    </submittedName>
</protein>
<keyword evidence="2" id="KW-0378">Hydrolase</keyword>
<reference evidence="4 5" key="1">
    <citation type="journal article" date="2012" name="Environ. Microbiol.">
        <title>The genome sequence of Desulfatibacillum alkenivorans AK-01: a blueprint for anaerobic alkane oxidation.</title>
        <authorList>
            <person name="Callaghan A.V."/>
            <person name="Morris B.E."/>
            <person name="Pereira I.A."/>
            <person name="McInerney M.J."/>
            <person name="Austin R.N."/>
            <person name="Groves J.T."/>
            <person name="Kukor J.J."/>
            <person name="Suflita J.M."/>
            <person name="Young L.Y."/>
            <person name="Zylstra G.J."/>
            <person name="Wawrik B."/>
        </authorList>
    </citation>
    <scope>NUCLEOTIDE SEQUENCE [LARGE SCALE GENOMIC DNA]</scope>
    <source>
        <strain evidence="4 5">AK-01</strain>
    </source>
</reference>
<dbReference type="SUPFAM" id="SSF56784">
    <property type="entry name" value="HAD-like"/>
    <property type="match status" value="1"/>
</dbReference>
<dbReference type="GO" id="GO:0051479">
    <property type="term" value="P:mannosylglycerate biosynthetic process"/>
    <property type="evidence" value="ECO:0007669"/>
    <property type="project" value="InterPro"/>
</dbReference>